<evidence type="ECO:0000256" key="6">
    <source>
        <dbReference type="ARBA" id="ARBA00023002"/>
    </source>
</evidence>
<dbReference type="GO" id="GO:0051287">
    <property type="term" value="F:NAD binding"/>
    <property type="evidence" value="ECO:0007669"/>
    <property type="project" value="InterPro"/>
</dbReference>
<comment type="subcellular location">
    <subcellularLocation>
        <location evidence="15">Cytoplasm</location>
    </subcellularLocation>
</comment>
<dbReference type="KEGG" id="strg:SRT_17830"/>
<keyword evidence="5 15" id="KW-0521">NADP</keyword>
<dbReference type="FunFam" id="3.40.50.720:FF:000019">
    <property type="entry name" value="Glycerol-3-phosphate dehydrogenase [NAD(P)+]"/>
    <property type="match status" value="1"/>
</dbReference>
<keyword evidence="8 15" id="KW-0443">Lipid metabolism</keyword>
<evidence type="ECO:0000256" key="8">
    <source>
        <dbReference type="ARBA" id="ARBA00023098"/>
    </source>
</evidence>
<dbReference type="GO" id="GO:0008654">
    <property type="term" value="P:phospholipid biosynthetic process"/>
    <property type="evidence" value="ECO:0007669"/>
    <property type="project" value="UniProtKB-KW"/>
</dbReference>
<dbReference type="PIRSF" id="PIRSF000114">
    <property type="entry name" value="Glycerol-3-P_dh"/>
    <property type="match status" value="1"/>
</dbReference>
<reference evidence="22 23" key="1">
    <citation type="journal article" date="2016" name="Microbiol. Immunol.">
        <title>Complete genome sequence of Streptococcus troglodytae TKU31 isolated from the oral cavity of a chimpanzee (Pan troglodytes).</title>
        <authorList>
            <person name="Okamoto M."/>
            <person name="Naito M."/>
            <person name="Miyanohara M."/>
            <person name="Imai S."/>
            <person name="Nomura Y."/>
            <person name="Saito W."/>
            <person name="Momoi Y."/>
            <person name="Takada K."/>
            <person name="Miyabe-Nishiwaki T."/>
            <person name="Tomonaga M."/>
            <person name="Hanada N."/>
        </authorList>
    </citation>
    <scope>NUCLEOTIDE SEQUENCE [LARGE SCALE GENOMIC DNA]</scope>
    <source>
        <strain evidence="23">TKU 31</strain>
    </source>
</reference>
<dbReference type="InterPro" id="IPR006168">
    <property type="entry name" value="G3P_DH_NAD-dep"/>
</dbReference>
<evidence type="ECO:0000256" key="5">
    <source>
        <dbReference type="ARBA" id="ARBA00022857"/>
    </source>
</evidence>
<feature type="binding site" evidence="15">
    <location>
        <position position="301"/>
    </location>
    <ligand>
        <name>NADPH</name>
        <dbReference type="ChEBI" id="CHEBI:57783"/>
    </ligand>
</feature>
<feature type="binding site" evidence="15">
    <location>
        <position position="303"/>
    </location>
    <ligand>
        <name>NADPH</name>
        <dbReference type="ChEBI" id="CHEBI:57783"/>
    </ligand>
</feature>
<keyword evidence="4 15" id="KW-0547">Nucleotide-binding</keyword>
<dbReference type="NCBIfam" id="NF000940">
    <property type="entry name" value="PRK00094.1-2"/>
    <property type="match status" value="1"/>
</dbReference>
<evidence type="ECO:0000256" key="19">
    <source>
        <dbReference type="RuleBase" id="RU000437"/>
    </source>
</evidence>
<feature type="binding site" evidence="15">
    <location>
        <position position="32"/>
    </location>
    <ligand>
        <name>NADPH</name>
        <dbReference type="ChEBI" id="CHEBI:57783"/>
    </ligand>
</feature>
<dbReference type="GO" id="GO:0006650">
    <property type="term" value="P:glycerophospholipid metabolic process"/>
    <property type="evidence" value="ECO:0007669"/>
    <property type="project" value="UniProtKB-UniRule"/>
</dbReference>
<keyword evidence="7 15" id="KW-0520">NAD</keyword>
<comment type="catalytic activity">
    <reaction evidence="15">
        <text>sn-glycerol 3-phosphate + NAD(+) = dihydroxyacetone phosphate + NADH + H(+)</text>
        <dbReference type="Rhea" id="RHEA:11092"/>
        <dbReference type="ChEBI" id="CHEBI:15378"/>
        <dbReference type="ChEBI" id="CHEBI:57540"/>
        <dbReference type="ChEBI" id="CHEBI:57597"/>
        <dbReference type="ChEBI" id="CHEBI:57642"/>
        <dbReference type="ChEBI" id="CHEBI:57945"/>
        <dbReference type="EC" id="1.1.1.94"/>
    </reaction>
</comment>
<dbReference type="Gene3D" id="1.10.1040.10">
    <property type="entry name" value="N-(1-d-carboxylethyl)-l-norvaline Dehydrogenase, domain 2"/>
    <property type="match status" value="1"/>
</dbReference>
<dbReference type="GO" id="GO:0046168">
    <property type="term" value="P:glycerol-3-phosphate catabolic process"/>
    <property type="evidence" value="ECO:0007669"/>
    <property type="project" value="InterPro"/>
</dbReference>
<feature type="binding site" evidence="15">
    <location>
        <position position="278"/>
    </location>
    <ligand>
        <name>sn-glycerol 3-phosphate</name>
        <dbReference type="ChEBI" id="CHEBI:57597"/>
    </ligand>
</feature>
<feature type="binding site" evidence="15">
    <location>
        <position position="266"/>
    </location>
    <ligand>
        <name>sn-glycerol 3-phosphate</name>
        <dbReference type="ChEBI" id="CHEBI:57597"/>
    </ligand>
</feature>
<dbReference type="InterPro" id="IPR006109">
    <property type="entry name" value="G3P_DH_NAD-dep_C"/>
</dbReference>
<protein>
    <recommendedName>
        <fullName evidence="13 15">Glycerol-3-phosphate dehydrogenase [NAD(P)+]</fullName>
        <ecNumber evidence="12 15">1.1.1.94</ecNumber>
    </recommendedName>
    <alternativeName>
        <fullName evidence="15">NAD(P)(+)-dependent glycerol-3-phosphate dehydrogenase</fullName>
    </alternativeName>
    <alternativeName>
        <fullName evidence="14 15">NAD(P)H-dependent dihydroxyacetone-phosphate reductase</fullName>
    </alternativeName>
</protein>
<dbReference type="PROSITE" id="PS00957">
    <property type="entry name" value="NAD_G3PDH"/>
    <property type="match status" value="1"/>
</dbReference>
<evidence type="ECO:0000259" key="20">
    <source>
        <dbReference type="Pfam" id="PF01210"/>
    </source>
</evidence>
<sequence>MNYLYDIIKLTFYKQTGEKNDQTKIAVLGPGSWGTALSQVLNDNGHEVRIWGNIPEQLDEINEQHTNKRYFKDVVLDEKIKAYHDLEDALKDIDAVLFVVPTKVTRLVAKQVAEILDHKTVVMHASKGLEPGTHERLSVILEEEIPSRLRSDIVVVSGPSHAEETIVRDITLITAASKDLEAAKYVQKLFSNNYFRLYTNPDVIGVETAGALKNIIAVGAGALHGMGYGDNAKAAVITRGLAEITRLGVKLGADPLTYSGLSGVGDLIVTGTSIYSRNWRAGDALGRGEKLEDIERNMGMVIEGISTTKVAYELSRELNVYMPITCAIYQSIYEGKNIKEAITSMMSNEFRAENEWSK</sequence>
<evidence type="ECO:0000256" key="3">
    <source>
        <dbReference type="ARBA" id="ARBA00022516"/>
    </source>
</evidence>
<feature type="binding site" evidence="15">
    <location>
        <position position="70"/>
    </location>
    <ligand>
        <name>NADPH</name>
        <dbReference type="ChEBI" id="CHEBI:57783"/>
    </ligand>
</feature>
<evidence type="ECO:0000256" key="4">
    <source>
        <dbReference type="ARBA" id="ARBA00022741"/>
    </source>
</evidence>
<feature type="binding site" evidence="15">
    <location>
        <position position="277"/>
    </location>
    <ligand>
        <name>sn-glycerol 3-phosphate</name>
        <dbReference type="ChEBI" id="CHEBI:57597"/>
    </ligand>
</feature>
<keyword evidence="2 15" id="KW-0963">Cytoplasm</keyword>
<dbReference type="AlphaFoldDB" id="A0A1L7LLF5"/>
<dbReference type="EC" id="1.1.1.94" evidence="12 15"/>
<proteinExistence type="inferred from homology"/>
<feature type="binding site" evidence="15">
    <location>
        <position position="276"/>
    </location>
    <ligand>
        <name>sn-glycerol 3-phosphate</name>
        <dbReference type="ChEBI" id="CHEBI:57597"/>
    </ligand>
</feature>
<feature type="binding site" evidence="17">
    <location>
        <position position="127"/>
    </location>
    <ligand>
        <name>substrate</name>
    </ligand>
</feature>
<feature type="binding site" evidence="17">
    <location>
        <begin position="277"/>
        <end position="278"/>
    </location>
    <ligand>
        <name>substrate</name>
    </ligand>
</feature>
<dbReference type="Gene3D" id="3.40.50.720">
    <property type="entry name" value="NAD(P)-binding Rossmann-like Domain"/>
    <property type="match status" value="1"/>
</dbReference>
<dbReference type="GO" id="GO:0141152">
    <property type="term" value="F:glycerol-3-phosphate dehydrogenase (NAD+) activity"/>
    <property type="evidence" value="ECO:0007669"/>
    <property type="project" value="RHEA"/>
</dbReference>
<comment type="catalytic activity">
    <reaction evidence="11">
        <text>sn-glycerol 3-phosphate + NADP(+) = dihydroxyacetone phosphate + NADPH + H(+)</text>
        <dbReference type="Rhea" id="RHEA:11096"/>
        <dbReference type="ChEBI" id="CHEBI:15378"/>
        <dbReference type="ChEBI" id="CHEBI:57597"/>
        <dbReference type="ChEBI" id="CHEBI:57642"/>
        <dbReference type="ChEBI" id="CHEBI:57783"/>
        <dbReference type="ChEBI" id="CHEBI:58349"/>
        <dbReference type="EC" id="1.1.1.94"/>
    </reaction>
    <physiologicalReaction direction="right-to-left" evidence="11">
        <dbReference type="Rhea" id="RHEA:11098"/>
    </physiologicalReaction>
</comment>
<evidence type="ECO:0000256" key="9">
    <source>
        <dbReference type="ARBA" id="ARBA00023209"/>
    </source>
</evidence>
<organism evidence="22 23">
    <name type="scientific">Streptococcus troglodytae</name>
    <dbReference type="NCBI Taxonomy" id="1111760"/>
    <lineage>
        <taxon>Bacteria</taxon>
        <taxon>Bacillati</taxon>
        <taxon>Bacillota</taxon>
        <taxon>Bacilli</taxon>
        <taxon>Lactobacillales</taxon>
        <taxon>Streptococcaceae</taxon>
        <taxon>Streptococcus</taxon>
    </lineage>
</organism>
<dbReference type="GO" id="GO:0046167">
    <property type="term" value="P:glycerol-3-phosphate biosynthetic process"/>
    <property type="evidence" value="ECO:0007669"/>
    <property type="project" value="UniProtKB-UniRule"/>
</dbReference>
<dbReference type="GO" id="GO:0141153">
    <property type="term" value="F:glycerol-3-phosphate dehydrogenase (NADP+) activity"/>
    <property type="evidence" value="ECO:0007669"/>
    <property type="project" value="RHEA"/>
</dbReference>
<evidence type="ECO:0000256" key="7">
    <source>
        <dbReference type="ARBA" id="ARBA00023027"/>
    </source>
</evidence>
<dbReference type="RefSeq" id="WP_223213940.1">
    <property type="nucleotide sequence ID" value="NZ_AP014612.1"/>
</dbReference>
<dbReference type="PANTHER" id="PTHR11728:SF1">
    <property type="entry name" value="GLYCEROL-3-PHOSPHATE DEHYDROGENASE [NAD(+)] 2, CHLOROPLASTIC"/>
    <property type="match status" value="1"/>
</dbReference>
<evidence type="ECO:0000256" key="15">
    <source>
        <dbReference type="HAMAP-Rule" id="MF_00394"/>
    </source>
</evidence>
<dbReference type="GO" id="GO:0005829">
    <property type="term" value="C:cytosol"/>
    <property type="evidence" value="ECO:0007669"/>
    <property type="project" value="TreeGrafter"/>
</dbReference>
<dbReference type="NCBIfam" id="NF000941">
    <property type="entry name" value="PRK00094.1-3"/>
    <property type="match status" value="1"/>
</dbReference>
<comment type="similarity">
    <text evidence="1 15 19">Belongs to the NAD-dependent glycerol-3-phosphate dehydrogenase family.</text>
</comment>
<feature type="binding site" evidence="15">
    <location>
        <position position="127"/>
    </location>
    <ligand>
        <name>NADPH</name>
        <dbReference type="ChEBI" id="CHEBI:57783"/>
    </ligand>
</feature>
<keyword evidence="6 15" id="KW-0560">Oxidoreductase</keyword>
<accession>A0A1L7LLF5</accession>
<dbReference type="FunFam" id="1.10.1040.10:FF:000001">
    <property type="entry name" value="Glycerol-3-phosphate dehydrogenase [NAD(P)+]"/>
    <property type="match status" value="1"/>
</dbReference>
<evidence type="ECO:0000313" key="23">
    <source>
        <dbReference type="Proteomes" id="UP000217758"/>
    </source>
</evidence>
<evidence type="ECO:0000256" key="10">
    <source>
        <dbReference type="ARBA" id="ARBA00023264"/>
    </source>
</evidence>
<keyword evidence="23" id="KW-1185">Reference proteome</keyword>
<evidence type="ECO:0000259" key="21">
    <source>
        <dbReference type="Pfam" id="PF07479"/>
    </source>
</evidence>
<dbReference type="Proteomes" id="UP000217758">
    <property type="component" value="Chromosome"/>
</dbReference>
<feature type="binding site" evidence="18">
    <location>
        <position position="277"/>
    </location>
    <ligand>
        <name>NAD(+)</name>
        <dbReference type="ChEBI" id="CHEBI:57540"/>
    </ligand>
</feature>
<evidence type="ECO:0000256" key="14">
    <source>
        <dbReference type="ARBA" id="ARBA00080511"/>
    </source>
</evidence>
<gene>
    <name evidence="15 22" type="primary">gpsA</name>
    <name evidence="22" type="ORF">SRT_17830</name>
</gene>
<evidence type="ECO:0000256" key="13">
    <source>
        <dbReference type="ARBA" id="ARBA00069372"/>
    </source>
</evidence>
<dbReference type="SUPFAM" id="SSF48179">
    <property type="entry name" value="6-phosphogluconate dehydrogenase C-terminal domain-like"/>
    <property type="match status" value="1"/>
</dbReference>
<feature type="binding site" evidence="15">
    <location>
        <position position="160"/>
    </location>
    <ligand>
        <name>sn-glycerol 3-phosphate</name>
        <dbReference type="ChEBI" id="CHEBI:57597"/>
    </ligand>
</feature>
<keyword evidence="9 15" id="KW-0594">Phospholipid biosynthesis</keyword>
<evidence type="ECO:0000256" key="11">
    <source>
        <dbReference type="ARBA" id="ARBA00052716"/>
    </source>
</evidence>
<dbReference type="EMBL" id="AP014612">
    <property type="protein sequence ID" value="BAQ25044.1"/>
    <property type="molecule type" value="Genomic_DNA"/>
</dbReference>
<dbReference type="InterPro" id="IPR008927">
    <property type="entry name" value="6-PGluconate_DH-like_C_sf"/>
</dbReference>
<feature type="binding site" evidence="15">
    <location>
        <position position="158"/>
    </location>
    <ligand>
        <name>sn-glycerol 3-phosphate</name>
        <dbReference type="ChEBI" id="CHEBI:57597"/>
    </ligand>
</feature>
<feature type="binding site" evidence="15">
    <location>
        <position position="33"/>
    </location>
    <ligand>
        <name>NADPH</name>
        <dbReference type="ChEBI" id="CHEBI:57783"/>
    </ligand>
</feature>
<dbReference type="InterPro" id="IPR011128">
    <property type="entry name" value="G3P_DH_NAD-dep_N"/>
</dbReference>
<feature type="binding site" evidence="15">
    <location>
        <position position="127"/>
    </location>
    <ligand>
        <name>sn-glycerol 3-phosphate</name>
        <dbReference type="ChEBI" id="CHEBI:57597"/>
    </ligand>
</feature>
<dbReference type="InterPro" id="IPR036291">
    <property type="entry name" value="NAD(P)-bd_dom_sf"/>
</dbReference>
<dbReference type="UniPathway" id="UPA00940"/>
<evidence type="ECO:0000313" key="22">
    <source>
        <dbReference type="EMBL" id="BAQ25044.1"/>
    </source>
</evidence>
<feature type="binding site" evidence="15">
    <location>
        <position position="213"/>
    </location>
    <ligand>
        <name>sn-glycerol 3-phosphate</name>
        <dbReference type="ChEBI" id="CHEBI:57597"/>
    </ligand>
</feature>
<evidence type="ECO:0000256" key="17">
    <source>
        <dbReference type="PIRSR" id="PIRSR000114-2"/>
    </source>
</evidence>
<feature type="binding site" evidence="15">
    <location>
        <position position="277"/>
    </location>
    <ligand>
        <name>NADPH</name>
        <dbReference type="ChEBI" id="CHEBI:57783"/>
    </ligand>
</feature>
<dbReference type="InterPro" id="IPR013328">
    <property type="entry name" value="6PGD_dom2"/>
</dbReference>
<comment type="caution">
    <text evidence="15">Lacks conserved residue(s) required for the propagation of feature annotation.</text>
</comment>
<dbReference type="NCBIfam" id="NF000942">
    <property type="entry name" value="PRK00094.1-4"/>
    <property type="match status" value="1"/>
</dbReference>
<comment type="function">
    <text evidence="15">Catalyzes the reduction of the glycolytic intermediate dihydroxyacetone phosphate (DHAP) to sn-glycerol 3-phosphate (G3P), the key precursor for phospholipid synthesis.</text>
</comment>
<name>A0A1L7LLF5_9STRE</name>
<feature type="domain" description="Glycerol-3-phosphate dehydrogenase NAD-dependent C-terminal" evidence="21">
    <location>
        <begin position="202"/>
        <end position="342"/>
    </location>
</feature>
<keyword evidence="10 15" id="KW-1208">Phospholipid metabolism</keyword>
<dbReference type="PRINTS" id="PR00077">
    <property type="entry name" value="GPDHDRGNASE"/>
</dbReference>
<evidence type="ECO:0000256" key="1">
    <source>
        <dbReference type="ARBA" id="ARBA00011009"/>
    </source>
</evidence>
<evidence type="ECO:0000256" key="2">
    <source>
        <dbReference type="ARBA" id="ARBA00022490"/>
    </source>
</evidence>
<feature type="binding site" evidence="18">
    <location>
        <begin position="29"/>
        <end position="34"/>
    </location>
    <ligand>
        <name>NAD(+)</name>
        <dbReference type="ChEBI" id="CHEBI:57540"/>
    </ligand>
</feature>
<feature type="domain" description="Glycerol-3-phosphate dehydrogenase NAD-dependent N-terminal" evidence="20">
    <location>
        <begin position="24"/>
        <end position="182"/>
    </location>
</feature>
<feature type="binding site" evidence="18">
    <location>
        <position position="162"/>
    </location>
    <ligand>
        <name>NAD(+)</name>
        <dbReference type="ChEBI" id="CHEBI:57540"/>
    </ligand>
</feature>
<dbReference type="Pfam" id="PF07479">
    <property type="entry name" value="NAD_Gly3P_dh_C"/>
    <property type="match status" value="1"/>
</dbReference>
<dbReference type="GO" id="GO:0005975">
    <property type="term" value="P:carbohydrate metabolic process"/>
    <property type="evidence" value="ECO:0007669"/>
    <property type="project" value="InterPro"/>
</dbReference>
<evidence type="ECO:0000256" key="18">
    <source>
        <dbReference type="PIRSR" id="PIRSR000114-3"/>
    </source>
</evidence>
<dbReference type="PANTHER" id="PTHR11728">
    <property type="entry name" value="GLYCEROL-3-PHOSPHATE DEHYDROGENASE"/>
    <property type="match status" value="1"/>
</dbReference>
<evidence type="ECO:0000256" key="16">
    <source>
        <dbReference type="PIRSR" id="PIRSR000114-1"/>
    </source>
</evidence>
<evidence type="ECO:0000256" key="12">
    <source>
        <dbReference type="ARBA" id="ARBA00066687"/>
    </source>
</evidence>
<dbReference type="SUPFAM" id="SSF51735">
    <property type="entry name" value="NAD(P)-binding Rossmann-fold domains"/>
    <property type="match status" value="1"/>
</dbReference>
<keyword evidence="3 15" id="KW-0444">Lipid biosynthesis</keyword>
<dbReference type="HAMAP" id="MF_00394">
    <property type="entry name" value="NAD_Glyc3P_dehydrog"/>
    <property type="match status" value="1"/>
</dbReference>
<feature type="active site" description="Proton acceptor" evidence="15 16">
    <location>
        <position position="213"/>
    </location>
</feature>
<comment type="pathway">
    <text evidence="15">Membrane lipid metabolism; glycerophospholipid metabolism.</text>
</comment>
<feature type="binding site" evidence="15">
    <location>
        <position position="162"/>
    </location>
    <ligand>
        <name>NADPH</name>
        <dbReference type="ChEBI" id="CHEBI:57783"/>
    </ligand>
</feature>
<dbReference type="Pfam" id="PF01210">
    <property type="entry name" value="NAD_Gly3P_dh_N"/>
    <property type="match status" value="1"/>
</dbReference>